<dbReference type="GO" id="GO:0032469">
    <property type="term" value="P:endoplasmic reticulum calcium ion homeostasis"/>
    <property type="evidence" value="ECO:0007669"/>
    <property type="project" value="InterPro"/>
</dbReference>
<feature type="compositionally biased region" description="Basic and acidic residues" evidence="5">
    <location>
        <begin position="335"/>
        <end position="377"/>
    </location>
</feature>
<evidence type="ECO:0000256" key="5">
    <source>
        <dbReference type="SAM" id="MobiDB-lite"/>
    </source>
</evidence>
<sequence length="392" mass="44249">MNSPLAPLTKILAAISPPPIVITPDYDGLEFKWKFFTFRPALFRNELYFVTAVIVYLVFYSIGKKANYNRAYKWVESHMPIYEAQFSAPVQAGGLTRDGNSDFFVFSTGRRAISSLHTVLTLRPRHDLFQLVYQFIRGIIELDWKVVDEVELDFTFQEDSNVPECIWAVVSKDELRGIRDRRWDLSFTRTTDHPSLPPSLTVMSEFADVTENMFKQHGPFSLSSVLSSPELLPYFRSLSLTDQPRTRPLAPLPASQRTKHLTLSLALPRSAAASTTLPIVDAAFKLVDIVTGTGGWGVGKGPGGKPGVGLNPSLKPETRTKLRVTREKLGKELKEEAVKEQREEAEEKKVAAKKKAEEERLSKLSAAEQKKQLERDRKRMLRKTQGKVAKAR</sequence>
<gene>
    <name evidence="7" type="ORF">PHLCEN_2v11215</name>
</gene>
<evidence type="ECO:0008006" key="9">
    <source>
        <dbReference type="Google" id="ProtNLM"/>
    </source>
</evidence>
<comment type="caution">
    <text evidence="7">The sequence shown here is derived from an EMBL/GenBank/DDBJ whole genome shotgun (WGS) entry which is preliminary data.</text>
</comment>
<feature type="compositionally biased region" description="Gly residues" evidence="5">
    <location>
        <begin position="295"/>
        <end position="307"/>
    </location>
</feature>
<evidence type="ECO:0000256" key="2">
    <source>
        <dbReference type="ARBA" id="ARBA00022692"/>
    </source>
</evidence>
<evidence type="ECO:0000313" key="8">
    <source>
        <dbReference type="Proteomes" id="UP000186601"/>
    </source>
</evidence>
<reference evidence="7 8" key="1">
    <citation type="submission" date="2018-02" db="EMBL/GenBank/DDBJ databases">
        <title>Genome sequence of the basidiomycete white-rot fungus Phlebia centrifuga.</title>
        <authorList>
            <person name="Granchi Z."/>
            <person name="Peng M."/>
            <person name="de Vries R.P."/>
            <person name="Hilden K."/>
            <person name="Makela M.R."/>
            <person name="Grigoriev I."/>
            <person name="Riley R."/>
        </authorList>
    </citation>
    <scope>NUCLEOTIDE SEQUENCE [LARGE SCALE GENOMIC DNA]</scope>
    <source>
        <strain evidence="7 8">FBCC195</strain>
    </source>
</reference>
<dbReference type="GO" id="GO:0005509">
    <property type="term" value="F:calcium ion binding"/>
    <property type="evidence" value="ECO:0007669"/>
    <property type="project" value="InterPro"/>
</dbReference>
<evidence type="ECO:0000256" key="1">
    <source>
        <dbReference type="ARBA" id="ARBA00004167"/>
    </source>
</evidence>
<proteinExistence type="predicted"/>
<feature type="compositionally biased region" description="Basic residues" evidence="5">
    <location>
        <begin position="378"/>
        <end position="392"/>
    </location>
</feature>
<comment type="subcellular location">
    <subcellularLocation>
        <location evidence="1">Membrane</location>
        <topology evidence="1">Single-pass membrane protein</topology>
    </subcellularLocation>
</comment>
<dbReference type="PANTHER" id="PTHR12883">
    <property type="entry name" value="ADIPOCYTE-SPECIFIC PROTEIN 4-RELATED"/>
    <property type="match status" value="1"/>
</dbReference>
<evidence type="ECO:0000256" key="3">
    <source>
        <dbReference type="ARBA" id="ARBA00022989"/>
    </source>
</evidence>
<evidence type="ECO:0000256" key="6">
    <source>
        <dbReference type="SAM" id="Phobius"/>
    </source>
</evidence>
<accession>A0A2R6NLM3</accession>
<dbReference type="Pfam" id="PF07946">
    <property type="entry name" value="CCDC47"/>
    <property type="match status" value="1"/>
</dbReference>
<dbReference type="Proteomes" id="UP000186601">
    <property type="component" value="Unassembled WGS sequence"/>
</dbReference>
<keyword evidence="8" id="KW-1185">Reference proteome</keyword>
<dbReference type="STRING" id="98765.A0A2R6NLM3"/>
<organism evidence="7 8">
    <name type="scientific">Hermanssonia centrifuga</name>
    <dbReference type="NCBI Taxonomy" id="98765"/>
    <lineage>
        <taxon>Eukaryota</taxon>
        <taxon>Fungi</taxon>
        <taxon>Dikarya</taxon>
        <taxon>Basidiomycota</taxon>
        <taxon>Agaricomycotina</taxon>
        <taxon>Agaricomycetes</taxon>
        <taxon>Polyporales</taxon>
        <taxon>Meruliaceae</taxon>
        <taxon>Hermanssonia</taxon>
    </lineage>
</organism>
<name>A0A2R6NLM3_9APHY</name>
<dbReference type="EMBL" id="MLYV02001125">
    <property type="protein sequence ID" value="PSR72912.1"/>
    <property type="molecule type" value="Genomic_DNA"/>
</dbReference>
<keyword evidence="3 6" id="KW-1133">Transmembrane helix</keyword>
<feature type="transmembrane region" description="Helical" evidence="6">
    <location>
        <begin position="47"/>
        <end position="63"/>
    </location>
</feature>
<dbReference type="GO" id="GO:0005783">
    <property type="term" value="C:endoplasmic reticulum"/>
    <property type="evidence" value="ECO:0007669"/>
    <property type="project" value="InterPro"/>
</dbReference>
<dbReference type="AlphaFoldDB" id="A0A2R6NLM3"/>
<dbReference type="OrthoDB" id="10039147at2759"/>
<protein>
    <recommendedName>
        <fullName evidence="9">DUF1682-domain-containing protein</fullName>
    </recommendedName>
</protein>
<dbReference type="PANTHER" id="PTHR12883:SF0">
    <property type="entry name" value="PAT COMPLEX SUBUNIT CCDC47"/>
    <property type="match status" value="1"/>
</dbReference>
<keyword evidence="2 6" id="KW-0812">Transmembrane</keyword>
<evidence type="ECO:0000256" key="4">
    <source>
        <dbReference type="ARBA" id="ARBA00023136"/>
    </source>
</evidence>
<dbReference type="InterPro" id="IPR012879">
    <property type="entry name" value="CCDC47"/>
</dbReference>
<evidence type="ECO:0000313" key="7">
    <source>
        <dbReference type="EMBL" id="PSR72912.1"/>
    </source>
</evidence>
<dbReference type="GO" id="GO:0016020">
    <property type="term" value="C:membrane"/>
    <property type="evidence" value="ECO:0007669"/>
    <property type="project" value="UniProtKB-SubCell"/>
</dbReference>
<feature type="region of interest" description="Disordered" evidence="5">
    <location>
        <begin position="335"/>
        <end position="392"/>
    </location>
</feature>
<keyword evidence="4 6" id="KW-0472">Membrane</keyword>
<feature type="region of interest" description="Disordered" evidence="5">
    <location>
        <begin position="295"/>
        <end position="316"/>
    </location>
</feature>